<dbReference type="GO" id="GO:0035556">
    <property type="term" value="P:intracellular signal transduction"/>
    <property type="evidence" value="ECO:0000318"/>
    <property type="project" value="GO_Central"/>
</dbReference>
<dbReference type="EnsemblPlants" id="KEH23268">
    <property type="protein sequence ID" value="KEH23268"/>
    <property type="gene ID" value="MTR_7g072640"/>
</dbReference>
<keyword evidence="4" id="KW-0547">Nucleotide-binding</keyword>
<sequence>MYKGRFCTSGGIKAPLGYVETDPSGRYGRFKDVLGTGAMKTVYRAFDEFLGIEVAWNQVKLGDVCHSPDQLQRLYSEVHLLKHLDHKSMMIFYGSWIDINGKTFNFITELFTSGTLREYRQKYKKVDNQALKNWARQILSGLEYLHNHNPPVIHRDLKCDNIFVNGHKGEVKIGDLGLAAILCRSQLAQSVIGTPEFMAPELYEEKYNELVDIYSYGMCMIEMLTLEFPYNECSNPAQIYKKVTAGKLPNAFFRIKDLEAQRFVGRCLAHVSKRPSAKELLMDPFLATEQFELSLPNTTLSKNQTLHHFSLGDSTTSTNMTITGSISEEDNTIFLKVRLCDEIGQTRHIFFPFDTKNDTAIKVAMEMVEELEINHLEPLKIAAMIDNEISTLFPTWMGTHGKCEHQLQHSYNYEEDEDVNNHNPFVLSSSYPSSPHDSLTKSHSKAHFCAKHSMFPQEWNQDLYMNDDGSSPSSMNSYKCSNIQYHEDEHCPTIVEEARAKHNNLQCIRSRHIEEGDTSNFAKYFLHPKMDYCNGCRCGGHGTSHHGSSRIPKNHSNMEQHRSLQLHRPQLLEEVYKRPMFNTIATMEGIGFQYPNRGGRRTR</sequence>
<comment type="catalytic activity">
    <reaction evidence="7">
        <text>L-threonyl-[protein] + ATP = O-phospho-L-threonyl-[protein] + ADP + H(+)</text>
        <dbReference type="Rhea" id="RHEA:46608"/>
        <dbReference type="Rhea" id="RHEA-COMP:11060"/>
        <dbReference type="Rhea" id="RHEA-COMP:11605"/>
        <dbReference type="ChEBI" id="CHEBI:15378"/>
        <dbReference type="ChEBI" id="CHEBI:30013"/>
        <dbReference type="ChEBI" id="CHEBI:30616"/>
        <dbReference type="ChEBI" id="CHEBI:61977"/>
        <dbReference type="ChEBI" id="CHEBI:456216"/>
        <dbReference type="EC" id="2.7.11.1"/>
    </reaction>
</comment>
<evidence type="ECO:0000313" key="12">
    <source>
        <dbReference type="EMBL" id="RHN46658.1"/>
    </source>
</evidence>
<evidence type="ECO:0000256" key="6">
    <source>
        <dbReference type="ARBA" id="ARBA00022840"/>
    </source>
</evidence>
<evidence type="ECO:0000259" key="9">
    <source>
        <dbReference type="PROSITE" id="PS50011"/>
    </source>
</evidence>
<dbReference type="STRING" id="3880.G7KX47"/>
<dbReference type="GO" id="GO:0004674">
    <property type="term" value="F:protein serine/threonine kinase activity"/>
    <property type="evidence" value="ECO:0000318"/>
    <property type="project" value="GO_Central"/>
</dbReference>
<evidence type="ECO:0000256" key="4">
    <source>
        <dbReference type="ARBA" id="ARBA00022741"/>
    </source>
</evidence>
<dbReference type="KEGG" id="mtr:25498832"/>
<dbReference type="OrthoDB" id="4062651at2759"/>
<reference evidence="10 14" key="1">
    <citation type="journal article" date="2011" name="Nature">
        <title>The Medicago genome provides insight into the evolution of rhizobial symbioses.</title>
        <authorList>
            <person name="Young N.D."/>
            <person name="Debelle F."/>
            <person name="Oldroyd G.E."/>
            <person name="Geurts R."/>
            <person name="Cannon S.B."/>
            <person name="Udvardi M.K."/>
            <person name="Benedito V.A."/>
            <person name="Mayer K.F."/>
            <person name="Gouzy J."/>
            <person name="Schoof H."/>
            <person name="Van de Peer Y."/>
            <person name="Proost S."/>
            <person name="Cook D.R."/>
            <person name="Meyers B.C."/>
            <person name="Spannagl M."/>
            <person name="Cheung F."/>
            <person name="De Mita S."/>
            <person name="Krishnakumar V."/>
            <person name="Gundlach H."/>
            <person name="Zhou S."/>
            <person name="Mudge J."/>
            <person name="Bharti A.K."/>
            <person name="Murray J.D."/>
            <person name="Naoumkina M.A."/>
            <person name="Rosen B."/>
            <person name="Silverstein K.A."/>
            <person name="Tang H."/>
            <person name="Rombauts S."/>
            <person name="Zhao P.X."/>
            <person name="Zhou P."/>
            <person name="Barbe V."/>
            <person name="Bardou P."/>
            <person name="Bechner M."/>
            <person name="Bellec A."/>
            <person name="Berger A."/>
            <person name="Berges H."/>
            <person name="Bidwell S."/>
            <person name="Bisseling T."/>
            <person name="Choisne N."/>
            <person name="Couloux A."/>
            <person name="Denny R."/>
            <person name="Deshpande S."/>
            <person name="Dai X."/>
            <person name="Doyle J.J."/>
            <person name="Dudez A.M."/>
            <person name="Farmer A.D."/>
            <person name="Fouteau S."/>
            <person name="Franken C."/>
            <person name="Gibelin C."/>
            <person name="Gish J."/>
            <person name="Goldstein S."/>
            <person name="Gonzalez A.J."/>
            <person name="Green P.J."/>
            <person name="Hallab A."/>
            <person name="Hartog M."/>
            <person name="Hua A."/>
            <person name="Humphray S.J."/>
            <person name="Jeong D.H."/>
            <person name="Jing Y."/>
            <person name="Jocker A."/>
            <person name="Kenton S.M."/>
            <person name="Kim D.J."/>
            <person name="Klee K."/>
            <person name="Lai H."/>
            <person name="Lang C."/>
            <person name="Lin S."/>
            <person name="Macmil S.L."/>
            <person name="Magdelenat G."/>
            <person name="Matthews L."/>
            <person name="McCorrison J."/>
            <person name="Monaghan E.L."/>
            <person name="Mun J.H."/>
            <person name="Najar F.Z."/>
            <person name="Nicholson C."/>
            <person name="Noirot C."/>
            <person name="O'Bleness M."/>
            <person name="Paule C.R."/>
            <person name="Poulain J."/>
            <person name="Prion F."/>
            <person name="Qin B."/>
            <person name="Qu C."/>
            <person name="Retzel E.F."/>
            <person name="Riddle C."/>
            <person name="Sallet E."/>
            <person name="Samain S."/>
            <person name="Samson N."/>
            <person name="Sanders I."/>
            <person name="Saurat O."/>
            <person name="Scarpelli C."/>
            <person name="Schiex T."/>
            <person name="Segurens B."/>
            <person name="Severin A.J."/>
            <person name="Sherrier D.J."/>
            <person name="Shi R."/>
            <person name="Sims S."/>
            <person name="Singer S.R."/>
            <person name="Sinharoy S."/>
            <person name="Sterck L."/>
            <person name="Viollet A."/>
            <person name="Wang B.B."/>
            <person name="Wang K."/>
            <person name="Wang M."/>
            <person name="Wang X."/>
            <person name="Warfsmann J."/>
            <person name="Weissenbach J."/>
            <person name="White D.D."/>
            <person name="White J.D."/>
            <person name="Wiley G.B."/>
            <person name="Wincker P."/>
            <person name="Xing Y."/>
            <person name="Yang L."/>
            <person name="Yao Z."/>
            <person name="Ying F."/>
            <person name="Zhai J."/>
            <person name="Zhou L."/>
            <person name="Zuber A."/>
            <person name="Denarie J."/>
            <person name="Dixon R.A."/>
            <person name="May G.D."/>
            <person name="Schwartz D.C."/>
            <person name="Rogers J."/>
            <person name="Quetier F."/>
            <person name="Town C.D."/>
            <person name="Roe B.A."/>
        </authorList>
    </citation>
    <scope>NUCLEOTIDE SEQUENCE [LARGE SCALE GENOMIC DNA]</scope>
    <source>
        <strain evidence="10">A17</strain>
        <strain evidence="13 14">cv. Jemalong A17</strain>
    </source>
</reference>
<keyword evidence="14" id="KW-1185">Reference proteome</keyword>
<evidence type="ECO:0000256" key="2">
    <source>
        <dbReference type="ARBA" id="ARBA00022527"/>
    </source>
</evidence>
<keyword evidence="5 10" id="KW-0418">Kinase</keyword>
<dbReference type="Proteomes" id="UP000265566">
    <property type="component" value="Chromosome 7"/>
</dbReference>
<dbReference type="Proteomes" id="UP000002051">
    <property type="component" value="Unassembled WGS sequence"/>
</dbReference>
<keyword evidence="6" id="KW-0067">ATP-binding</keyword>
<dbReference type="InterPro" id="IPR008271">
    <property type="entry name" value="Ser/Thr_kinase_AS"/>
</dbReference>
<dbReference type="GO" id="GO:0005524">
    <property type="term" value="F:ATP binding"/>
    <property type="evidence" value="ECO:0007669"/>
    <property type="project" value="UniProtKB-KW"/>
</dbReference>
<dbReference type="EMBL" id="PSQE01000007">
    <property type="protein sequence ID" value="RHN46658.1"/>
    <property type="molecule type" value="Genomic_DNA"/>
</dbReference>
<dbReference type="AlphaFoldDB" id="G7KX47"/>
<dbReference type="SMART" id="SM00220">
    <property type="entry name" value="S_TKc"/>
    <property type="match status" value="1"/>
</dbReference>
<evidence type="ECO:0000256" key="8">
    <source>
        <dbReference type="ARBA" id="ARBA00048679"/>
    </source>
</evidence>
<comment type="catalytic activity">
    <reaction evidence="8">
        <text>L-seryl-[protein] + ATP = O-phospho-L-seryl-[protein] + ADP + H(+)</text>
        <dbReference type="Rhea" id="RHEA:17989"/>
        <dbReference type="Rhea" id="RHEA-COMP:9863"/>
        <dbReference type="Rhea" id="RHEA-COMP:11604"/>
        <dbReference type="ChEBI" id="CHEBI:15378"/>
        <dbReference type="ChEBI" id="CHEBI:29999"/>
        <dbReference type="ChEBI" id="CHEBI:30616"/>
        <dbReference type="ChEBI" id="CHEBI:83421"/>
        <dbReference type="ChEBI" id="CHEBI:456216"/>
        <dbReference type="EC" id="2.7.11.1"/>
    </reaction>
</comment>
<dbReference type="FunFam" id="3.30.200.20:FF:000075">
    <property type="entry name" value="Probable serine/threonine-protein kinase WNK1"/>
    <property type="match status" value="1"/>
</dbReference>
<dbReference type="OMA" id="CDPGHED"/>
<dbReference type="FunFam" id="1.10.510.10:FF:000046">
    <property type="entry name" value="probable serine/threonine-protein kinase WNK9"/>
    <property type="match status" value="1"/>
</dbReference>
<dbReference type="EMBL" id="CM001223">
    <property type="protein sequence ID" value="KEH23268.1"/>
    <property type="molecule type" value="Genomic_DNA"/>
</dbReference>
<dbReference type="PANTHER" id="PTHR13902">
    <property type="entry name" value="SERINE/THREONINE-PROTEIN KINASE WNK WITH NO LYSINE -RELATED"/>
    <property type="match status" value="1"/>
</dbReference>
<organism evidence="10 14">
    <name type="scientific">Medicago truncatula</name>
    <name type="common">Barrel medic</name>
    <name type="synonym">Medicago tribuloides</name>
    <dbReference type="NCBI Taxonomy" id="3880"/>
    <lineage>
        <taxon>Eukaryota</taxon>
        <taxon>Viridiplantae</taxon>
        <taxon>Streptophyta</taxon>
        <taxon>Embryophyta</taxon>
        <taxon>Tracheophyta</taxon>
        <taxon>Spermatophyta</taxon>
        <taxon>Magnoliopsida</taxon>
        <taxon>eudicotyledons</taxon>
        <taxon>Gunneridae</taxon>
        <taxon>Pentapetalae</taxon>
        <taxon>rosids</taxon>
        <taxon>fabids</taxon>
        <taxon>Fabales</taxon>
        <taxon>Fabaceae</taxon>
        <taxon>Papilionoideae</taxon>
        <taxon>50 kb inversion clade</taxon>
        <taxon>NPAAA clade</taxon>
        <taxon>Hologalegina</taxon>
        <taxon>IRL clade</taxon>
        <taxon>Trifolieae</taxon>
        <taxon>Medicago</taxon>
    </lineage>
</organism>
<evidence type="ECO:0000256" key="5">
    <source>
        <dbReference type="ARBA" id="ARBA00022777"/>
    </source>
</evidence>
<reference evidence="10 14" key="2">
    <citation type="journal article" date="2014" name="BMC Genomics">
        <title>An improved genome release (version Mt4.0) for the model legume Medicago truncatula.</title>
        <authorList>
            <person name="Tang H."/>
            <person name="Krishnakumar V."/>
            <person name="Bidwell S."/>
            <person name="Rosen B."/>
            <person name="Chan A."/>
            <person name="Zhou S."/>
            <person name="Gentzbittel L."/>
            <person name="Childs K.L."/>
            <person name="Yandell M."/>
            <person name="Gundlach H."/>
            <person name="Mayer K.F."/>
            <person name="Schwartz D.C."/>
            <person name="Town C.D."/>
        </authorList>
    </citation>
    <scope>GENOME REANNOTATION</scope>
    <source>
        <strain evidence="11">A17</strain>
        <strain evidence="13 14">cv. Jemalong A17</strain>
    </source>
</reference>
<dbReference type="InterPro" id="IPR050588">
    <property type="entry name" value="WNK_Ser-Thr_kinase"/>
</dbReference>
<protein>
    <recommendedName>
        <fullName evidence="1">non-specific serine/threonine protein kinase</fullName>
        <ecNumber evidence="1">2.7.11.1</ecNumber>
    </recommendedName>
</protein>
<proteinExistence type="predicted"/>
<dbReference type="Pfam" id="PF00069">
    <property type="entry name" value="Pkinase"/>
    <property type="match status" value="1"/>
</dbReference>
<name>G7KX47_MEDTR</name>
<reference evidence="12" key="4">
    <citation type="journal article" date="2018" name="Nat. Plants">
        <title>Whole-genome landscape of Medicago truncatula symbiotic genes.</title>
        <authorList>
            <person name="Pecrix Y."/>
            <person name="Gamas P."/>
            <person name="Carrere S."/>
        </authorList>
    </citation>
    <scope>NUCLEOTIDE SEQUENCE</scope>
    <source>
        <tissue evidence="12">Leaves</tissue>
    </source>
</reference>
<dbReference type="EMBL" id="CM001223">
    <property type="protein sequence ID" value="AES79807.1"/>
    <property type="molecule type" value="Genomic_DNA"/>
</dbReference>
<evidence type="ECO:0000256" key="7">
    <source>
        <dbReference type="ARBA" id="ARBA00047899"/>
    </source>
</evidence>
<dbReference type="Gene3D" id="1.10.510.10">
    <property type="entry name" value="Transferase(Phosphotransferase) domain 1"/>
    <property type="match status" value="1"/>
</dbReference>
<reference evidence="13" key="3">
    <citation type="submission" date="2015-04" db="UniProtKB">
        <authorList>
            <consortium name="EnsemblPlants"/>
        </authorList>
    </citation>
    <scope>IDENTIFICATION</scope>
    <source>
        <strain evidence="13">cv. Jemalong A17</strain>
    </source>
</reference>
<dbReference type="PaxDb" id="3880-AES79807"/>
<dbReference type="SUPFAM" id="SSF56112">
    <property type="entry name" value="Protein kinase-like (PK-like)"/>
    <property type="match status" value="1"/>
</dbReference>
<evidence type="ECO:0000313" key="11">
    <source>
        <dbReference type="EMBL" id="KEH23268.1"/>
    </source>
</evidence>
<dbReference type="eggNOG" id="KOG0584">
    <property type="taxonomic scope" value="Eukaryota"/>
</dbReference>
<accession>G7KX47</accession>
<dbReference type="EC" id="2.7.11.1" evidence="1"/>
<keyword evidence="3 12" id="KW-0808">Transferase</keyword>
<dbReference type="PROSITE" id="PS50011">
    <property type="entry name" value="PROTEIN_KINASE_DOM"/>
    <property type="match status" value="1"/>
</dbReference>
<feature type="domain" description="Protein kinase" evidence="9">
    <location>
        <begin position="28"/>
        <end position="286"/>
    </location>
</feature>
<dbReference type="PROSITE" id="PS00108">
    <property type="entry name" value="PROTEIN_KINASE_ST"/>
    <property type="match status" value="1"/>
</dbReference>
<gene>
    <name evidence="13" type="primary">11426655</name>
    <name evidence="11" type="ordered locus">MTR_7g072640</name>
    <name evidence="10" type="ordered locus">MTR_7g072860</name>
    <name evidence="12" type="ORF">MtrunA17_Chr7g0244601</name>
</gene>
<dbReference type="Gramene" id="rna41177">
    <property type="protein sequence ID" value="RHN46658.1"/>
    <property type="gene ID" value="gene41177"/>
</dbReference>
<dbReference type="Gene3D" id="3.30.200.20">
    <property type="entry name" value="Phosphorylase Kinase, domain 1"/>
    <property type="match status" value="1"/>
</dbReference>
<evidence type="ECO:0000256" key="1">
    <source>
        <dbReference type="ARBA" id="ARBA00012513"/>
    </source>
</evidence>
<keyword evidence="2" id="KW-0723">Serine/threonine-protein kinase</keyword>
<evidence type="ECO:0000313" key="14">
    <source>
        <dbReference type="Proteomes" id="UP000002051"/>
    </source>
</evidence>
<dbReference type="InterPro" id="IPR000719">
    <property type="entry name" value="Prot_kinase_dom"/>
</dbReference>
<evidence type="ECO:0000313" key="13">
    <source>
        <dbReference type="EnsemblPlants" id="AES79807"/>
    </source>
</evidence>
<dbReference type="InterPro" id="IPR011009">
    <property type="entry name" value="Kinase-like_dom_sf"/>
</dbReference>
<dbReference type="HOGENOM" id="CLU_000288_142_1_1"/>
<evidence type="ECO:0000313" key="10">
    <source>
        <dbReference type="EMBL" id="AES79807.1"/>
    </source>
</evidence>
<dbReference type="CDD" id="cd13983">
    <property type="entry name" value="STKc_WNK"/>
    <property type="match status" value="1"/>
</dbReference>
<dbReference type="EnsemblPlants" id="AES79807">
    <property type="protein sequence ID" value="AES79807"/>
    <property type="gene ID" value="MTR_7g072860"/>
</dbReference>
<evidence type="ECO:0000256" key="3">
    <source>
        <dbReference type="ARBA" id="ARBA00022679"/>
    </source>
</evidence>
<dbReference type="GO" id="GO:0005737">
    <property type="term" value="C:cytoplasm"/>
    <property type="evidence" value="ECO:0000318"/>
    <property type="project" value="GO_Central"/>
</dbReference>